<reference evidence="1" key="1">
    <citation type="submission" date="2018-02" db="EMBL/GenBank/DDBJ databases">
        <title>Rhizophora mucronata_Transcriptome.</title>
        <authorList>
            <person name="Meera S.P."/>
            <person name="Sreeshan A."/>
            <person name="Augustine A."/>
        </authorList>
    </citation>
    <scope>NUCLEOTIDE SEQUENCE</scope>
    <source>
        <tissue evidence="1">Leaf</tissue>
    </source>
</reference>
<protein>
    <submittedName>
        <fullName evidence="1">Uncharacterized protein</fullName>
    </submittedName>
</protein>
<accession>A0A2P2QMV2</accession>
<dbReference type="EMBL" id="GGEC01087876">
    <property type="protein sequence ID" value="MBX68360.1"/>
    <property type="molecule type" value="Transcribed_RNA"/>
</dbReference>
<sequence length="48" mass="5572">MNCPLFISRDENLSLDRSLSISEFKNIKSEELTLLHLFLKTTSETMIL</sequence>
<dbReference type="AlphaFoldDB" id="A0A2P2QMV2"/>
<proteinExistence type="predicted"/>
<name>A0A2P2QMV2_RHIMU</name>
<organism evidence="1">
    <name type="scientific">Rhizophora mucronata</name>
    <name type="common">Asiatic mangrove</name>
    <dbReference type="NCBI Taxonomy" id="61149"/>
    <lineage>
        <taxon>Eukaryota</taxon>
        <taxon>Viridiplantae</taxon>
        <taxon>Streptophyta</taxon>
        <taxon>Embryophyta</taxon>
        <taxon>Tracheophyta</taxon>
        <taxon>Spermatophyta</taxon>
        <taxon>Magnoliopsida</taxon>
        <taxon>eudicotyledons</taxon>
        <taxon>Gunneridae</taxon>
        <taxon>Pentapetalae</taxon>
        <taxon>rosids</taxon>
        <taxon>fabids</taxon>
        <taxon>Malpighiales</taxon>
        <taxon>Rhizophoraceae</taxon>
        <taxon>Rhizophora</taxon>
    </lineage>
</organism>
<evidence type="ECO:0000313" key="1">
    <source>
        <dbReference type="EMBL" id="MBX68360.1"/>
    </source>
</evidence>